<dbReference type="PANTHER" id="PTHR43399">
    <property type="entry name" value="SUBTILISIN-RELATED"/>
    <property type="match status" value="1"/>
</dbReference>
<comment type="similarity">
    <text evidence="1 5">Belongs to the peptidase S8 family.</text>
</comment>
<evidence type="ECO:0000256" key="5">
    <source>
        <dbReference type="PROSITE-ProRule" id="PRU01240"/>
    </source>
</evidence>
<dbReference type="PROSITE" id="PS51892">
    <property type="entry name" value="SUBTILASE"/>
    <property type="match status" value="1"/>
</dbReference>
<gene>
    <name evidence="7" type="ORF">FPE01S_07_00440</name>
</gene>
<protein>
    <submittedName>
        <fullName evidence="7">Peptidase S8 family protein</fullName>
    </submittedName>
</protein>
<dbReference type="InterPro" id="IPR036852">
    <property type="entry name" value="Peptidase_S8/S53_dom_sf"/>
</dbReference>
<dbReference type="SUPFAM" id="SSF52743">
    <property type="entry name" value="Subtilisin-like"/>
    <property type="match status" value="1"/>
</dbReference>
<dbReference type="Gene3D" id="3.40.50.200">
    <property type="entry name" value="Peptidase S8/S53 domain"/>
    <property type="match status" value="1"/>
</dbReference>
<dbReference type="Proteomes" id="UP000033121">
    <property type="component" value="Unassembled WGS sequence"/>
</dbReference>
<keyword evidence="8" id="KW-1185">Reference proteome</keyword>
<feature type="domain" description="Peptidase S8/S53" evidence="6">
    <location>
        <begin position="194"/>
        <end position="436"/>
    </location>
</feature>
<dbReference type="Pfam" id="PF00082">
    <property type="entry name" value="Peptidase_S8"/>
    <property type="match status" value="1"/>
</dbReference>
<feature type="active site" description="Charge relay system" evidence="5">
    <location>
        <position position="187"/>
    </location>
</feature>
<dbReference type="PROSITE" id="PS00138">
    <property type="entry name" value="SUBTILASE_SER"/>
    <property type="match status" value="1"/>
</dbReference>
<name>A0A0E9N7G8_9BACT</name>
<keyword evidence="3 5" id="KW-0378">Hydrolase</keyword>
<comment type="caution">
    <text evidence="7">The sequence shown here is derived from an EMBL/GenBank/DDBJ whole genome shotgun (WGS) entry which is preliminary data.</text>
</comment>
<keyword evidence="2 5" id="KW-0645">Protease</keyword>
<feature type="active site" description="Charge relay system" evidence="5">
    <location>
        <position position="382"/>
    </location>
</feature>
<dbReference type="InterPro" id="IPR008979">
    <property type="entry name" value="Galactose-bd-like_sf"/>
</dbReference>
<evidence type="ECO:0000256" key="1">
    <source>
        <dbReference type="ARBA" id="ARBA00011073"/>
    </source>
</evidence>
<feature type="active site" description="Charge relay system" evidence="5">
    <location>
        <position position="210"/>
    </location>
</feature>
<proteinExistence type="inferred from homology"/>
<evidence type="ECO:0000313" key="7">
    <source>
        <dbReference type="EMBL" id="GAO45656.1"/>
    </source>
</evidence>
<dbReference type="InterPro" id="IPR026444">
    <property type="entry name" value="Secre_tail"/>
</dbReference>
<keyword evidence="4 5" id="KW-0720">Serine protease</keyword>
<dbReference type="PRINTS" id="PR00723">
    <property type="entry name" value="SUBTILISIN"/>
</dbReference>
<dbReference type="Gene3D" id="2.60.40.10">
    <property type="entry name" value="Immunoglobulins"/>
    <property type="match status" value="1"/>
</dbReference>
<dbReference type="InterPro" id="IPR034058">
    <property type="entry name" value="TagA/B/C/D_pept_dom"/>
</dbReference>
<evidence type="ECO:0000313" key="8">
    <source>
        <dbReference type="Proteomes" id="UP000033121"/>
    </source>
</evidence>
<dbReference type="InterPro" id="IPR015500">
    <property type="entry name" value="Peptidase_S8_subtilisin-rel"/>
</dbReference>
<evidence type="ECO:0000256" key="3">
    <source>
        <dbReference type="ARBA" id="ARBA00022801"/>
    </source>
</evidence>
<dbReference type="CDD" id="cd04842">
    <property type="entry name" value="Peptidases_S8_Kp43_protease"/>
    <property type="match status" value="1"/>
</dbReference>
<evidence type="ECO:0000256" key="2">
    <source>
        <dbReference type="ARBA" id="ARBA00022670"/>
    </source>
</evidence>
<dbReference type="InterPro" id="IPR000209">
    <property type="entry name" value="Peptidase_S8/S53_dom"/>
</dbReference>
<sequence>MQDIRFRSSVAVRRGGNLENLYFLQFDRIPNEGAKARIAASGITLLEYIPDNTFLATVRGNWNAQALRQLGVSGIIALDSSYKRSPAADRDFGTGRYQLLMATVASADSLEMAGGKRLSARVVELAIKPDALPRYVKRPELLYLLPAPEMAVLNKDATEQLQADLVQKGNGVDPKLDGKGVVIGMGDNGKVYHIDNRYNEESQLYNGAQHATHVAGSLIGAGIKNPAMKGFAPEGTLLVDNYNNIIYKAPNLVRDAGLVLTNNSYGGGSACLPYSGQYTGFCAQVDQQLLDYPELMHVFAAGNSGTLTCGLFPTGYKTIDNSFQAAKNVLTVSGTNKMGQGVNWFSKGPVLDGRLKPEIAAMGEGILSTYPGNDYGPFSGTSMSAPEVTGGLALMYQRYRQLKGGQNPPGDLMKAVICNTATDLGRKGIDFEFGFGWMNLRQAMAVLDNGWYQSGTIGQDEEKVFDLRLEEEVPDLRIMLYWADHPSSFYTLKNLVNDLDISVEYPDGSIHYPQVLDTSAAGVLLPATEGVDHINNIEQVVSGLAPAGNYRIRLKGFAVPFGPQAFRLTWYRQQKGLQLIQPSGGEAWKPGSIHRILWADPGQPADTYTISISTDNGVTWADLPAGQSGSGWQAIEIPAVTSTEARIRLRSGSGSEKISEPFVILPEVAFTLQSPCLSTVEVNWEKPAGIDSVMLLRYDDGHYAEVGIFTGTSHIFYDQPAKVSAWISLAPVLNGHEGERSVGKFIRPAATTCPPTGADRDLAVVRIASPVTIREGTSAVKSGKQPVSVQVENRGSVAFNDSLYIDFYLRGVFLHTTGYKRAIAAGRIVSLDLKDSITGVPGDQIPVSVKIRGKGDPAPDNDNRDTTWRYLANPPLALPYATGFPDLLDTTYGRPGYMGIGGAANWDFTTTSPSLFLKPANVDQKGLKAYSNIDGQSFQLTGTFNLSAYSTGDNIKASLGLPELGKQSLECFFRGSDTSRWLKVNLYDTARDRYDTDNINLSSLLISGKQQFSSSFQVSLVYTESGYNRQLAAIDSFALYHVAADVSINHAATVQSVITDGDSLMVTAMVHNGNGQTARQITTGISIPGVPGLTQLLDSIPAFDSVAVSFKVPVQQWPEADVWVTAWVNHPQDLYHADDSAAVYVDYARAMRQFPYREGFESGAANWSSSYIYTLNTGDTVLPGGYVPANGHRFWTLRHLNQEGGIFYVVPAGALVSPAFDLSALREPYLSMSVNRQLCDGKDSVFLQVSADSGRTWRRFDAVAGTTHWYDSTRKGAWTDCGMPYWSVVSAPLPKQAGLLRFRLVTLGRNPLSAEMPRAPGGMMIDDIHIYDRKYPIYSGSPAINTATVMRDDSWNSFVRNGQIWLASNADGGTPAIAQQLVPTGGSWYSGYAVLPKIWVLDQVSSAGGSPMVRLYFTHAAWESWKASVTCDTCHGPVTPYELSVFRYAGPSFSVDGSDINNLEGYTTVWSPGDFDLVPYDSGYYAEVPAAAYGEFVIGWNNAGSGLDFRAEKQESPEAVVLYWTTTVAGEVLRYEVQRGNRDNGTAPVFETIGTVAGADGSNSYSYRDQQVKPPAGYHYRLRLVMKDGSVRYSVVRTISFEGAVKAILYPNPYSGGNLKLLLQNSEGQPVQLVLYGSEGRVLWSKNIDPQTVSFEVDLSADARRLPAGVYYLNLKSGGHKKVIPFVISGK</sequence>
<dbReference type="PANTHER" id="PTHR43399:SF4">
    <property type="entry name" value="CELL WALL-ASSOCIATED PROTEASE"/>
    <property type="match status" value="1"/>
</dbReference>
<organism evidence="7 8">
    <name type="scientific">Flavihumibacter petaseus NBRC 106054</name>
    <dbReference type="NCBI Taxonomy" id="1220578"/>
    <lineage>
        <taxon>Bacteria</taxon>
        <taxon>Pseudomonadati</taxon>
        <taxon>Bacteroidota</taxon>
        <taxon>Chitinophagia</taxon>
        <taxon>Chitinophagales</taxon>
        <taxon>Chitinophagaceae</taxon>
        <taxon>Flavihumibacter</taxon>
    </lineage>
</organism>
<dbReference type="EMBL" id="BBWV01000007">
    <property type="protein sequence ID" value="GAO45656.1"/>
    <property type="molecule type" value="Genomic_DNA"/>
</dbReference>
<evidence type="ECO:0000256" key="4">
    <source>
        <dbReference type="ARBA" id="ARBA00022825"/>
    </source>
</evidence>
<dbReference type="Gene3D" id="2.60.120.380">
    <property type="match status" value="1"/>
</dbReference>
<dbReference type="InterPro" id="IPR051048">
    <property type="entry name" value="Peptidase_S8/S53_subtilisin"/>
</dbReference>
<accession>A0A0E9N7G8</accession>
<dbReference type="InterPro" id="IPR013783">
    <property type="entry name" value="Ig-like_fold"/>
</dbReference>
<dbReference type="InterPro" id="IPR023828">
    <property type="entry name" value="Peptidase_S8_Ser-AS"/>
</dbReference>
<dbReference type="GO" id="GO:0006508">
    <property type="term" value="P:proteolysis"/>
    <property type="evidence" value="ECO:0007669"/>
    <property type="project" value="UniProtKB-KW"/>
</dbReference>
<dbReference type="SUPFAM" id="SSF49785">
    <property type="entry name" value="Galactose-binding domain-like"/>
    <property type="match status" value="1"/>
</dbReference>
<reference evidence="7 8" key="1">
    <citation type="submission" date="2015-04" db="EMBL/GenBank/DDBJ databases">
        <title>Whole genome shotgun sequence of Flavihumibacter petaseus NBRC 106054.</title>
        <authorList>
            <person name="Miyazawa S."/>
            <person name="Hosoyama A."/>
            <person name="Hashimoto M."/>
            <person name="Noguchi M."/>
            <person name="Tsuchikane K."/>
            <person name="Ohji S."/>
            <person name="Yamazoe A."/>
            <person name="Ichikawa N."/>
            <person name="Kimura A."/>
            <person name="Fujita N."/>
        </authorList>
    </citation>
    <scope>NUCLEOTIDE SEQUENCE [LARGE SCALE GENOMIC DNA]</scope>
    <source>
        <strain evidence="7 8">NBRC 106054</strain>
    </source>
</reference>
<evidence type="ECO:0000259" key="6">
    <source>
        <dbReference type="Pfam" id="PF00082"/>
    </source>
</evidence>
<dbReference type="GO" id="GO:0004252">
    <property type="term" value="F:serine-type endopeptidase activity"/>
    <property type="evidence" value="ECO:0007669"/>
    <property type="project" value="UniProtKB-UniRule"/>
</dbReference>
<dbReference type="NCBIfam" id="TIGR04183">
    <property type="entry name" value="Por_Secre_tail"/>
    <property type="match status" value="1"/>
</dbReference>
<dbReference type="STRING" id="1220578.FPE01S_07_00440"/>